<gene>
    <name evidence="1" type="ORF">CBF35_05325</name>
</gene>
<proteinExistence type="predicted"/>
<dbReference type="OrthoDB" id="2300838at2"/>
<protein>
    <submittedName>
        <fullName evidence="1">Uncharacterized protein</fullName>
    </submittedName>
</protein>
<name>A0A429ZSE0_9ENTE</name>
<keyword evidence="2" id="KW-1185">Reference proteome</keyword>
<dbReference type="RefSeq" id="WP_126778932.1">
    <property type="nucleotide sequence ID" value="NZ_NGJU01000006.1"/>
</dbReference>
<sequence length="76" mass="8629">MTYEVIFPFKDLEDGNHLYAVGATFPRKGLTVTPERALELSSETNKIGKVLIKHINKQTKKAQVEKGTLKKKKDKE</sequence>
<dbReference type="GeneID" id="98567784"/>
<organism evidence="1 2">
    <name type="scientific">Vagococcus salmoninarum</name>
    <dbReference type="NCBI Taxonomy" id="2739"/>
    <lineage>
        <taxon>Bacteria</taxon>
        <taxon>Bacillati</taxon>
        <taxon>Bacillota</taxon>
        <taxon>Bacilli</taxon>
        <taxon>Lactobacillales</taxon>
        <taxon>Enterococcaceae</taxon>
        <taxon>Vagococcus</taxon>
    </lineage>
</organism>
<evidence type="ECO:0000313" key="2">
    <source>
        <dbReference type="Proteomes" id="UP000287239"/>
    </source>
</evidence>
<evidence type="ECO:0000313" key="1">
    <source>
        <dbReference type="EMBL" id="RST96654.1"/>
    </source>
</evidence>
<accession>A0A429ZSE0</accession>
<comment type="caution">
    <text evidence="1">The sequence shown here is derived from an EMBL/GenBank/DDBJ whole genome shotgun (WGS) entry which is preliminary data.</text>
</comment>
<dbReference type="Proteomes" id="UP000287239">
    <property type="component" value="Unassembled WGS sequence"/>
</dbReference>
<dbReference type="AlphaFoldDB" id="A0A429ZSE0"/>
<reference evidence="1 2" key="1">
    <citation type="submission" date="2017-05" db="EMBL/GenBank/DDBJ databases">
        <title>Vagococcus spp. assemblies.</title>
        <authorList>
            <person name="Gulvik C.A."/>
        </authorList>
    </citation>
    <scope>NUCLEOTIDE SEQUENCE [LARGE SCALE GENOMIC DNA]</scope>
    <source>
        <strain evidence="1 2">NCFB 2777</strain>
    </source>
</reference>
<dbReference type="EMBL" id="NGJU01000006">
    <property type="protein sequence ID" value="RST96654.1"/>
    <property type="molecule type" value="Genomic_DNA"/>
</dbReference>